<protein>
    <submittedName>
        <fullName evidence="1">Uncharacterized protein</fullName>
    </submittedName>
</protein>
<dbReference type="Proteomes" id="UP000050996">
    <property type="component" value="Unassembled WGS sequence"/>
</dbReference>
<proteinExistence type="predicted"/>
<comment type="caution">
    <text evidence="1">The sequence shown here is derived from an EMBL/GenBank/DDBJ whole genome shotgun (WGS) entry which is preliminary data.</text>
</comment>
<evidence type="ECO:0000313" key="1">
    <source>
        <dbReference type="EMBL" id="KQL20499.1"/>
    </source>
</evidence>
<sequence>MKWTVDAIELHFQKQQQLFGNLADEESFNMIFGLIERYRRLDQESEKLAALNRHYFFKFYNGDLNKMKADCAYLID</sequence>
<dbReference type="EMBL" id="LJIX01000006">
    <property type="protein sequence ID" value="KQL20499.1"/>
    <property type="molecule type" value="Genomic_DNA"/>
</dbReference>
<dbReference type="RefSeq" id="WP_056685679.1">
    <property type="nucleotide sequence ID" value="NZ_LJIX01000006.1"/>
</dbReference>
<keyword evidence="2" id="KW-1185">Reference proteome</keyword>
<gene>
    <name evidence="1" type="ORF">AN957_19190</name>
</gene>
<dbReference type="AlphaFoldDB" id="A0A0Q3VIX5"/>
<organism evidence="1 2">
    <name type="scientific">Cytobacillus solani</name>
    <dbReference type="NCBI Taxonomy" id="1637975"/>
    <lineage>
        <taxon>Bacteria</taxon>
        <taxon>Bacillati</taxon>
        <taxon>Bacillota</taxon>
        <taxon>Bacilli</taxon>
        <taxon>Bacillales</taxon>
        <taxon>Bacillaceae</taxon>
        <taxon>Cytobacillus</taxon>
    </lineage>
</organism>
<dbReference type="PATRIC" id="fig|1637975.4.peg.3800"/>
<dbReference type="STRING" id="1637975.AN957_19190"/>
<accession>A0A0Q3VIX5</accession>
<name>A0A0Q3VIX5_9BACI</name>
<reference evidence="1 2" key="1">
    <citation type="submission" date="2015-09" db="EMBL/GenBank/DDBJ databases">
        <title>Genome sequencing project for genomic taxonomy and phylogenomics of Bacillus-like bacteria.</title>
        <authorList>
            <person name="Liu B."/>
            <person name="Wang J."/>
            <person name="Zhu Y."/>
            <person name="Liu G."/>
            <person name="Chen Q."/>
            <person name="Chen Z."/>
            <person name="Lan J."/>
            <person name="Che J."/>
            <person name="Ge C."/>
            <person name="Shi H."/>
            <person name="Pan Z."/>
            <person name="Liu X."/>
        </authorList>
    </citation>
    <scope>NUCLEOTIDE SEQUENCE [LARGE SCALE GENOMIC DNA]</scope>
    <source>
        <strain evidence="1 2">FJAT-18043</strain>
    </source>
</reference>
<evidence type="ECO:0000313" key="2">
    <source>
        <dbReference type="Proteomes" id="UP000050996"/>
    </source>
</evidence>